<proteinExistence type="predicted"/>
<gene>
    <name evidence="1" type="ORF">PGTUg99_050202</name>
</gene>
<evidence type="ECO:0000313" key="2">
    <source>
        <dbReference type="Proteomes" id="UP000325313"/>
    </source>
</evidence>
<accession>A0A5B0NWJ8</accession>
<comment type="caution">
    <text evidence="1">The sequence shown here is derived from an EMBL/GenBank/DDBJ whole genome shotgun (WGS) entry which is preliminary data.</text>
</comment>
<evidence type="ECO:0000313" key="1">
    <source>
        <dbReference type="EMBL" id="KAA1093313.1"/>
    </source>
</evidence>
<dbReference type="EMBL" id="VDEP01000375">
    <property type="protein sequence ID" value="KAA1093313.1"/>
    <property type="molecule type" value="Genomic_DNA"/>
</dbReference>
<organism evidence="1 2">
    <name type="scientific">Puccinia graminis f. sp. tritici</name>
    <dbReference type="NCBI Taxonomy" id="56615"/>
    <lineage>
        <taxon>Eukaryota</taxon>
        <taxon>Fungi</taxon>
        <taxon>Dikarya</taxon>
        <taxon>Basidiomycota</taxon>
        <taxon>Pucciniomycotina</taxon>
        <taxon>Pucciniomycetes</taxon>
        <taxon>Pucciniales</taxon>
        <taxon>Pucciniaceae</taxon>
        <taxon>Puccinia</taxon>
    </lineage>
</organism>
<name>A0A5B0NWJ8_PUCGR</name>
<sequence length="115" mass="12431">MCDAVLKPILPYPDVLVIVPPFFGPCILQNPPLIQASFHGPLSKVSISRSTGNTGKCPKTSLYGVNPVVRFFKILSENNTKGKYSRHLPPDSLHNLARASLIGLCPHSIIPFAPG</sequence>
<dbReference type="AlphaFoldDB" id="A0A5B0NWJ8"/>
<dbReference type="Proteomes" id="UP000325313">
    <property type="component" value="Unassembled WGS sequence"/>
</dbReference>
<protein>
    <submittedName>
        <fullName evidence="1">Uncharacterized protein</fullName>
    </submittedName>
</protein>
<reference evidence="1 2" key="1">
    <citation type="submission" date="2019-05" db="EMBL/GenBank/DDBJ databases">
        <title>Emergence of the Ug99 lineage of the wheat stem rust pathogen through somatic hybridization.</title>
        <authorList>
            <person name="Li F."/>
            <person name="Upadhyaya N.M."/>
            <person name="Sperschneider J."/>
            <person name="Matny O."/>
            <person name="Nguyen-Phuc H."/>
            <person name="Mago R."/>
            <person name="Raley C."/>
            <person name="Miller M.E."/>
            <person name="Silverstein K.A.T."/>
            <person name="Henningsen E."/>
            <person name="Hirsch C.D."/>
            <person name="Visser B."/>
            <person name="Pretorius Z.A."/>
            <person name="Steffenson B.J."/>
            <person name="Schwessinger B."/>
            <person name="Dodds P.N."/>
            <person name="Figueroa M."/>
        </authorList>
    </citation>
    <scope>NUCLEOTIDE SEQUENCE [LARGE SCALE GENOMIC DNA]</scope>
    <source>
        <strain evidence="1 2">Ug99</strain>
    </source>
</reference>